<dbReference type="RefSeq" id="WP_165301836.1">
    <property type="nucleotide sequence ID" value="NZ_JAAKZZ010000407.1"/>
</dbReference>
<keyword evidence="1" id="KW-0732">Signal</keyword>
<organism evidence="2 3">
    <name type="scientific">Streptomyces boncukensis</name>
    <dbReference type="NCBI Taxonomy" id="2711219"/>
    <lineage>
        <taxon>Bacteria</taxon>
        <taxon>Bacillati</taxon>
        <taxon>Actinomycetota</taxon>
        <taxon>Actinomycetes</taxon>
        <taxon>Kitasatosporales</taxon>
        <taxon>Streptomycetaceae</taxon>
        <taxon>Streptomyces</taxon>
    </lineage>
</organism>
<proteinExistence type="predicted"/>
<dbReference type="Proteomes" id="UP000477722">
    <property type="component" value="Unassembled WGS sequence"/>
</dbReference>
<comment type="caution">
    <text evidence="2">The sequence shown here is derived from an EMBL/GenBank/DDBJ whole genome shotgun (WGS) entry which is preliminary data.</text>
</comment>
<dbReference type="EMBL" id="JAAKZZ010000407">
    <property type="protein sequence ID" value="NGO72154.1"/>
    <property type="molecule type" value="Genomic_DNA"/>
</dbReference>
<reference evidence="2 3" key="1">
    <citation type="submission" date="2020-02" db="EMBL/GenBank/DDBJ databases">
        <title>Whole-genome analyses of novel actinobacteria.</title>
        <authorList>
            <person name="Sahin N."/>
            <person name="Tatar D."/>
        </authorList>
    </citation>
    <scope>NUCLEOTIDE SEQUENCE [LARGE SCALE GENOMIC DNA]</scope>
    <source>
        <strain evidence="2 3">SB3404</strain>
    </source>
</reference>
<name>A0A6G4X5Y6_9ACTN</name>
<gene>
    <name evidence="2" type="ORF">G5C65_28155</name>
</gene>
<accession>A0A6G4X5Y6</accession>
<protein>
    <recommendedName>
        <fullName evidence="4">Secreted protein</fullName>
    </recommendedName>
</protein>
<evidence type="ECO:0000313" key="3">
    <source>
        <dbReference type="Proteomes" id="UP000477722"/>
    </source>
</evidence>
<keyword evidence="3" id="KW-1185">Reference proteome</keyword>
<evidence type="ECO:0000313" key="2">
    <source>
        <dbReference type="EMBL" id="NGO72154.1"/>
    </source>
</evidence>
<evidence type="ECO:0000256" key="1">
    <source>
        <dbReference type="SAM" id="SignalP"/>
    </source>
</evidence>
<feature type="chain" id="PRO_5026180431" description="Secreted protein" evidence="1">
    <location>
        <begin position="36"/>
        <end position="166"/>
    </location>
</feature>
<evidence type="ECO:0008006" key="4">
    <source>
        <dbReference type="Google" id="ProtNLM"/>
    </source>
</evidence>
<sequence length="166" mass="16992">MPHLSRFLRSTPAKAAGVLVSALTVAALTAAPASAAEGSIDGTIGAEGRSCTWTDGVTSDTAPNDLTVDRSTINTPGGNLSCQDVEATLNNDPTVSFDDNAGTATADLLDISVTVLGVNCRYQATDLSVQRDGDSRSYAGSADVPLHEGSFLCPDPASVDASFTFH</sequence>
<dbReference type="AlphaFoldDB" id="A0A6G4X5Y6"/>
<feature type="signal peptide" evidence="1">
    <location>
        <begin position="1"/>
        <end position="35"/>
    </location>
</feature>